<evidence type="ECO:0008006" key="3">
    <source>
        <dbReference type="Google" id="ProtNLM"/>
    </source>
</evidence>
<dbReference type="OrthoDB" id="1934714at2"/>
<accession>A0A1I0N091</accession>
<evidence type="ECO:0000313" key="1">
    <source>
        <dbReference type="EMBL" id="SEV94164.1"/>
    </source>
</evidence>
<gene>
    <name evidence="1" type="ORF">SAMN05421659_102272</name>
</gene>
<reference evidence="1 2" key="1">
    <citation type="submission" date="2016-10" db="EMBL/GenBank/DDBJ databases">
        <authorList>
            <person name="de Groot N.N."/>
        </authorList>
    </citation>
    <scope>NUCLEOTIDE SEQUENCE [LARGE SCALE GENOMIC DNA]</scope>
    <source>
        <strain evidence="1 2">DSM 9179</strain>
    </source>
</reference>
<keyword evidence="2" id="KW-1185">Reference proteome</keyword>
<evidence type="ECO:0000313" key="2">
    <source>
        <dbReference type="Proteomes" id="UP000199701"/>
    </source>
</evidence>
<organism evidence="1 2">
    <name type="scientific">[Clostridium] fimetarium</name>
    <dbReference type="NCBI Taxonomy" id="99656"/>
    <lineage>
        <taxon>Bacteria</taxon>
        <taxon>Bacillati</taxon>
        <taxon>Bacillota</taxon>
        <taxon>Clostridia</taxon>
        <taxon>Lachnospirales</taxon>
        <taxon>Lachnospiraceae</taxon>
    </lineage>
</organism>
<dbReference type="Proteomes" id="UP000199701">
    <property type="component" value="Unassembled WGS sequence"/>
</dbReference>
<dbReference type="STRING" id="99656.SAMN05421659_102272"/>
<dbReference type="EMBL" id="FOJI01000002">
    <property type="protein sequence ID" value="SEV94164.1"/>
    <property type="molecule type" value="Genomic_DNA"/>
</dbReference>
<dbReference type="Pfam" id="PF06949">
    <property type="entry name" value="DUF1292"/>
    <property type="match status" value="1"/>
</dbReference>
<protein>
    <recommendedName>
        <fullName evidence="3">DUF1292 domain-containing protein</fullName>
    </recommendedName>
</protein>
<sequence>MEKIMFETDEEGLVEFFVLEETRINGINYLMVTESDDDGDDEAVAYILKDTSAAAEAEAIYEMVEDDDELEYVSKVFAELLEDVDIEM</sequence>
<name>A0A1I0N091_9FIRM</name>
<dbReference type="AlphaFoldDB" id="A0A1I0N091"/>
<proteinExistence type="predicted"/>
<dbReference type="InterPro" id="IPR009711">
    <property type="entry name" value="UPF0473"/>
</dbReference>
<dbReference type="RefSeq" id="WP_092450705.1">
    <property type="nucleotide sequence ID" value="NZ_FOJI01000002.1"/>
</dbReference>